<dbReference type="PIRSF" id="PIRSF011444">
    <property type="entry name" value="DUF1287"/>
    <property type="match status" value="1"/>
</dbReference>
<evidence type="ECO:0000313" key="2">
    <source>
        <dbReference type="EMBL" id="ROQ24323.1"/>
    </source>
</evidence>
<keyword evidence="3" id="KW-1185">Reference proteome</keyword>
<feature type="signal peptide" evidence="1">
    <location>
        <begin position="1"/>
        <end position="17"/>
    </location>
</feature>
<dbReference type="InterPro" id="IPR009706">
    <property type="entry name" value="DUF1287"/>
</dbReference>
<dbReference type="AlphaFoldDB" id="A0A3N1P733"/>
<accession>A0A3N1P733</accession>
<sequence length="191" mass="21237">MKCLFPLMLLLASGAQATEAEALVAAAKARTEQAVRYDGRYFTIGYPGGDVPAGLGVCTDVVIRSYRRLGVDLQQKVHEDMAQHFALYPSKRIWGLSRPDSNIDHRRVPNLQVFFSRHGQSLPVSQDPAAYRPGDLVTWMLPGNLPHIGIVSDQRAPSGNLMVVHNIGRGPEQDDSLLRFPITGHYRYFPQ</sequence>
<organism evidence="2 3">
    <name type="scientific">Gallaecimonas pentaromativorans</name>
    <dbReference type="NCBI Taxonomy" id="584787"/>
    <lineage>
        <taxon>Bacteria</taxon>
        <taxon>Pseudomonadati</taxon>
        <taxon>Pseudomonadota</taxon>
        <taxon>Gammaproteobacteria</taxon>
        <taxon>Enterobacterales</taxon>
        <taxon>Gallaecimonadaceae</taxon>
        <taxon>Gallaecimonas</taxon>
    </lineage>
</organism>
<dbReference type="EMBL" id="RJUL01000007">
    <property type="protein sequence ID" value="ROQ24323.1"/>
    <property type="molecule type" value="Genomic_DNA"/>
</dbReference>
<reference evidence="2 3" key="1">
    <citation type="submission" date="2018-11" db="EMBL/GenBank/DDBJ databases">
        <title>Genomic Encyclopedia of Type Strains, Phase IV (KMG-IV): sequencing the most valuable type-strain genomes for metagenomic binning, comparative biology and taxonomic classification.</title>
        <authorList>
            <person name="Goeker M."/>
        </authorList>
    </citation>
    <scope>NUCLEOTIDE SEQUENCE [LARGE SCALE GENOMIC DNA]</scope>
    <source>
        <strain evidence="2 3">DSM 21945</strain>
    </source>
</reference>
<comment type="caution">
    <text evidence="2">The sequence shown here is derived from an EMBL/GenBank/DDBJ whole genome shotgun (WGS) entry which is preliminary data.</text>
</comment>
<gene>
    <name evidence="2" type="ORF">EDC28_107205</name>
</gene>
<name>A0A3N1P733_9GAMM</name>
<feature type="chain" id="PRO_5018093990" description="DUF1287 domain-containing protein" evidence="1">
    <location>
        <begin position="18"/>
        <end position="191"/>
    </location>
</feature>
<evidence type="ECO:0000313" key="3">
    <source>
        <dbReference type="Proteomes" id="UP000268033"/>
    </source>
</evidence>
<dbReference type="Pfam" id="PF06940">
    <property type="entry name" value="DUF1287"/>
    <property type="match status" value="1"/>
</dbReference>
<dbReference type="STRING" id="584787.GCA_001247655_00601"/>
<dbReference type="Proteomes" id="UP000268033">
    <property type="component" value="Unassembled WGS sequence"/>
</dbReference>
<keyword evidence="1" id="KW-0732">Signal</keyword>
<protein>
    <recommendedName>
        <fullName evidence="4">DUF1287 domain-containing protein</fullName>
    </recommendedName>
</protein>
<proteinExistence type="predicted"/>
<dbReference type="RefSeq" id="WP_123422030.1">
    <property type="nucleotide sequence ID" value="NZ_RJUL01000007.1"/>
</dbReference>
<evidence type="ECO:0000256" key="1">
    <source>
        <dbReference type="SAM" id="SignalP"/>
    </source>
</evidence>
<evidence type="ECO:0008006" key="4">
    <source>
        <dbReference type="Google" id="ProtNLM"/>
    </source>
</evidence>